<evidence type="ECO:0000313" key="2">
    <source>
        <dbReference type="WBParaSite" id="ACRNAN_scaffold13655.g11715.t1"/>
    </source>
</evidence>
<reference evidence="2" key="1">
    <citation type="submission" date="2022-11" db="UniProtKB">
        <authorList>
            <consortium name="WormBaseParasite"/>
        </authorList>
    </citation>
    <scope>IDENTIFICATION</scope>
</reference>
<accession>A0A914CT11</accession>
<name>A0A914CT11_9BILA</name>
<proteinExistence type="predicted"/>
<dbReference type="WBParaSite" id="ACRNAN_scaffold13655.g11715.t1">
    <property type="protein sequence ID" value="ACRNAN_scaffold13655.g11715.t1"/>
    <property type="gene ID" value="ACRNAN_scaffold13655.g11715"/>
</dbReference>
<keyword evidence="1" id="KW-1185">Reference proteome</keyword>
<evidence type="ECO:0000313" key="1">
    <source>
        <dbReference type="Proteomes" id="UP000887540"/>
    </source>
</evidence>
<organism evidence="1 2">
    <name type="scientific">Acrobeloides nanus</name>
    <dbReference type="NCBI Taxonomy" id="290746"/>
    <lineage>
        <taxon>Eukaryota</taxon>
        <taxon>Metazoa</taxon>
        <taxon>Ecdysozoa</taxon>
        <taxon>Nematoda</taxon>
        <taxon>Chromadorea</taxon>
        <taxon>Rhabditida</taxon>
        <taxon>Tylenchina</taxon>
        <taxon>Cephalobomorpha</taxon>
        <taxon>Cephaloboidea</taxon>
        <taxon>Cephalobidae</taxon>
        <taxon>Acrobeloides</taxon>
    </lineage>
</organism>
<dbReference type="AlphaFoldDB" id="A0A914CT11"/>
<sequence length="68" mass="7926">MQLNIYKKAMIRIKIGSIDMRMDAYVVDDDLCPEAIILEWDTTIRISAEKHDVTLCDRDNAINIKRET</sequence>
<dbReference type="Proteomes" id="UP000887540">
    <property type="component" value="Unplaced"/>
</dbReference>
<protein>
    <submittedName>
        <fullName evidence="2">Uncharacterized protein</fullName>
    </submittedName>
</protein>